<dbReference type="NCBIfam" id="TIGR00613">
    <property type="entry name" value="reco"/>
    <property type="match status" value="1"/>
</dbReference>
<dbReference type="PANTHER" id="PTHR33991:SF1">
    <property type="entry name" value="DNA REPAIR PROTEIN RECO"/>
    <property type="match status" value="1"/>
</dbReference>
<dbReference type="eggNOG" id="COG1381">
    <property type="taxonomic scope" value="Bacteria"/>
</dbReference>
<dbReference type="HOGENOM" id="CLU_066645_1_0_4"/>
<evidence type="ECO:0000259" key="8">
    <source>
        <dbReference type="Pfam" id="PF11967"/>
    </source>
</evidence>
<dbReference type="InterPro" id="IPR012340">
    <property type="entry name" value="NA-bd_OB-fold"/>
</dbReference>
<keyword evidence="5 7" id="KW-0234">DNA repair</keyword>
<dbReference type="KEGG" id="app:CAP2UW1_1552"/>
<gene>
    <name evidence="7" type="primary">recO</name>
    <name evidence="9" type="ordered locus">CAP2UW1_1552</name>
</gene>
<evidence type="ECO:0000256" key="1">
    <source>
        <dbReference type="ARBA" id="ARBA00007452"/>
    </source>
</evidence>
<dbReference type="GO" id="GO:0006302">
    <property type="term" value="P:double-strand break repair"/>
    <property type="evidence" value="ECO:0007669"/>
    <property type="project" value="TreeGrafter"/>
</dbReference>
<evidence type="ECO:0000313" key="9">
    <source>
        <dbReference type="EMBL" id="ACV34867.1"/>
    </source>
</evidence>
<proteinExistence type="inferred from homology"/>
<protein>
    <recommendedName>
        <fullName evidence="2 7">DNA repair protein RecO</fullName>
    </recommendedName>
    <alternativeName>
        <fullName evidence="6 7">Recombination protein O</fullName>
    </alternativeName>
</protein>
<evidence type="ECO:0000256" key="2">
    <source>
        <dbReference type="ARBA" id="ARBA00021310"/>
    </source>
</evidence>
<dbReference type="GO" id="GO:0043590">
    <property type="term" value="C:bacterial nucleoid"/>
    <property type="evidence" value="ECO:0007669"/>
    <property type="project" value="TreeGrafter"/>
</dbReference>
<feature type="domain" description="DNA replication/recombination mediator RecO N-terminal" evidence="8">
    <location>
        <begin position="10"/>
        <end position="79"/>
    </location>
</feature>
<dbReference type="EMBL" id="CP001715">
    <property type="protein sequence ID" value="ACV34867.1"/>
    <property type="molecule type" value="Genomic_DNA"/>
</dbReference>
<dbReference type="SUPFAM" id="SSF50249">
    <property type="entry name" value="Nucleic acid-binding proteins"/>
    <property type="match status" value="1"/>
</dbReference>
<dbReference type="Gene3D" id="2.40.50.140">
    <property type="entry name" value="Nucleic acid-binding proteins"/>
    <property type="match status" value="1"/>
</dbReference>
<accession>C7RTP1</accession>
<keyword evidence="3 7" id="KW-0227">DNA damage</keyword>
<name>C7RTP1_ACCRE</name>
<comment type="similarity">
    <text evidence="1 7">Belongs to the RecO family.</text>
</comment>
<dbReference type="InterPro" id="IPR003717">
    <property type="entry name" value="RecO"/>
</dbReference>
<dbReference type="InterPro" id="IPR022572">
    <property type="entry name" value="DNA_rep/recomb_RecO_N"/>
</dbReference>
<dbReference type="PANTHER" id="PTHR33991">
    <property type="entry name" value="DNA REPAIR PROTEIN RECO"/>
    <property type="match status" value="1"/>
</dbReference>
<reference evidence="9" key="2">
    <citation type="submission" date="2009-09" db="EMBL/GenBank/DDBJ databases">
        <title>Complete sequence of chromosome of Candidatus Accumulibacter phosphatis clade IIA str. UW-1.</title>
        <authorList>
            <consortium name="US DOE Joint Genome Institute"/>
            <person name="Martin H.G."/>
            <person name="Ivanova N."/>
            <person name="Kunin V."/>
            <person name="Warnecke F."/>
            <person name="Barry K."/>
            <person name="He S."/>
            <person name="Salamov A."/>
            <person name="Szeto E."/>
            <person name="Dalin E."/>
            <person name="Pangilinan J.L."/>
            <person name="Lapidus A."/>
            <person name="Lowry S."/>
            <person name="Kyrpides N.C."/>
            <person name="McMahon K.D."/>
            <person name="Hugenholtz P."/>
        </authorList>
    </citation>
    <scope>NUCLEOTIDE SEQUENCE [LARGE SCALE GENOMIC DNA]</scope>
    <source>
        <strain evidence="9">UW-1</strain>
    </source>
</reference>
<dbReference type="HAMAP" id="MF_00201">
    <property type="entry name" value="RecO"/>
    <property type="match status" value="1"/>
</dbReference>
<evidence type="ECO:0000256" key="5">
    <source>
        <dbReference type="ARBA" id="ARBA00023204"/>
    </source>
</evidence>
<evidence type="ECO:0000256" key="6">
    <source>
        <dbReference type="ARBA" id="ARBA00033409"/>
    </source>
</evidence>
<dbReference type="GO" id="GO:0006310">
    <property type="term" value="P:DNA recombination"/>
    <property type="evidence" value="ECO:0007669"/>
    <property type="project" value="UniProtKB-UniRule"/>
</dbReference>
<sequence>MNQRHKVDAQPAFVLHAYPYSETSLIIDVFSRDFGRVALLARGARRPRSVLRGVLLAFQPLELAWAGRGEVQTLMKAEWQGGQPLLAGKSLFCGYYLNELLMNLLPREDAHARLFAVYAETLRRFADGAQEADLRCFERALLQELGYGLLLETDAEGVAVEADGDYAYEIERGPVRLQRPGGSALSVSGRTLIDLAREDFSDPRSLSEAKQLMRTLIGHYTGGRSLASRRIFRELRES</sequence>
<organism evidence="9">
    <name type="scientific">Accumulibacter regalis</name>
    <dbReference type="NCBI Taxonomy" id="522306"/>
    <lineage>
        <taxon>Bacteria</taxon>
        <taxon>Pseudomonadati</taxon>
        <taxon>Pseudomonadota</taxon>
        <taxon>Betaproteobacteria</taxon>
        <taxon>Candidatus Accumulibacter</taxon>
    </lineage>
</organism>
<reference evidence="9" key="1">
    <citation type="submission" date="2009-08" db="EMBL/GenBank/DDBJ databases">
        <authorList>
            <consortium name="US DOE Joint Genome Institute"/>
            <person name="Lucas S."/>
            <person name="Copeland A."/>
            <person name="Lapidus A."/>
            <person name="Glavina del Rio T."/>
            <person name="Dalin E."/>
            <person name="Tice H."/>
            <person name="Bruce D."/>
            <person name="Barry K."/>
            <person name="Pitluck S."/>
            <person name="Lowry S."/>
            <person name="Larimer F."/>
            <person name="Land M."/>
            <person name="Hauser L."/>
            <person name="Kyrpides N."/>
            <person name="Ivanova N."/>
            <person name="McMahon K.D."/>
            <person name="Hugenholtz P."/>
        </authorList>
    </citation>
    <scope>NUCLEOTIDE SEQUENCE</scope>
    <source>
        <strain evidence="9">UW-1</strain>
    </source>
</reference>
<comment type="function">
    <text evidence="7">Involved in DNA repair and RecF pathway recombination.</text>
</comment>
<dbReference type="Gene3D" id="1.20.1440.120">
    <property type="entry name" value="Recombination protein O, C-terminal domain"/>
    <property type="match status" value="1"/>
</dbReference>
<evidence type="ECO:0000256" key="7">
    <source>
        <dbReference type="HAMAP-Rule" id="MF_00201"/>
    </source>
</evidence>
<dbReference type="Pfam" id="PF02565">
    <property type="entry name" value="RecO_C"/>
    <property type="match status" value="1"/>
</dbReference>
<dbReference type="OrthoDB" id="9804792at2"/>
<keyword evidence="4 7" id="KW-0233">DNA recombination</keyword>
<evidence type="ECO:0000256" key="3">
    <source>
        <dbReference type="ARBA" id="ARBA00022763"/>
    </source>
</evidence>
<dbReference type="Pfam" id="PF11967">
    <property type="entry name" value="RecO_N"/>
    <property type="match status" value="1"/>
</dbReference>
<dbReference type="STRING" id="522306.CAP2UW1_1552"/>
<dbReference type="AlphaFoldDB" id="C7RTP1"/>
<dbReference type="InterPro" id="IPR042242">
    <property type="entry name" value="RecO_C"/>
</dbReference>
<evidence type="ECO:0000256" key="4">
    <source>
        <dbReference type="ARBA" id="ARBA00023172"/>
    </source>
</evidence>